<dbReference type="Proteomes" id="UP001178461">
    <property type="component" value="Chromosome 5"/>
</dbReference>
<sequence>MARQVGGGPMAASGFRTAVGRALKSRFLGILPKMSRELLPFFWNPQFEDNRRIQCWNVLLLLFEAALSLEERAWDVAVPGTMIRAHHSRLYSET</sequence>
<evidence type="ECO:0000313" key="2">
    <source>
        <dbReference type="Proteomes" id="UP001178461"/>
    </source>
</evidence>
<dbReference type="AlphaFoldDB" id="A0AA35KDD0"/>
<name>A0AA35KDD0_9SAUR</name>
<reference evidence="1" key="1">
    <citation type="submission" date="2022-12" db="EMBL/GenBank/DDBJ databases">
        <authorList>
            <person name="Alioto T."/>
            <person name="Alioto T."/>
            <person name="Gomez Garrido J."/>
        </authorList>
    </citation>
    <scope>NUCLEOTIDE SEQUENCE</scope>
</reference>
<proteinExistence type="predicted"/>
<gene>
    <name evidence="1" type="ORF">PODLI_1B009261</name>
</gene>
<protein>
    <submittedName>
        <fullName evidence="1">Uncharacterized protein</fullName>
    </submittedName>
</protein>
<organism evidence="1 2">
    <name type="scientific">Podarcis lilfordi</name>
    <name type="common">Lilford's wall lizard</name>
    <dbReference type="NCBI Taxonomy" id="74358"/>
    <lineage>
        <taxon>Eukaryota</taxon>
        <taxon>Metazoa</taxon>
        <taxon>Chordata</taxon>
        <taxon>Craniata</taxon>
        <taxon>Vertebrata</taxon>
        <taxon>Euteleostomi</taxon>
        <taxon>Lepidosauria</taxon>
        <taxon>Squamata</taxon>
        <taxon>Bifurcata</taxon>
        <taxon>Unidentata</taxon>
        <taxon>Episquamata</taxon>
        <taxon>Laterata</taxon>
        <taxon>Lacertibaenia</taxon>
        <taxon>Lacertidae</taxon>
        <taxon>Podarcis</taxon>
    </lineage>
</organism>
<accession>A0AA35KDD0</accession>
<dbReference type="EMBL" id="OX395130">
    <property type="protein sequence ID" value="CAI5775362.1"/>
    <property type="molecule type" value="Genomic_DNA"/>
</dbReference>
<evidence type="ECO:0000313" key="1">
    <source>
        <dbReference type="EMBL" id="CAI5775362.1"/>
    </source>
</evidence>
<keyword evidence="2" id="KW-1185">Reference proteome</keyword>